<keyword evidence="6" id="KW-1185">Reference proteome</keyword>
<dbReference type="PRINTS" id="PR00080">
    <property type="entry name" value="SDRFAMILY"/>
</dbReference>
<accession>A0AAD7EX55</accession>
<gene>
    <name evidence="5" type="ORF">DFH08DRAFT_853849</name>
</gene>
<dbReference type="GO" id="GO:0005783">
    <property type="term" value="C:endoplasmic reticulum"/>
    <property type="evidence" value="ECO:0007669"/>
    <property type="project" value="TreeGrafter"/>
</dbReference>
<dbReference type="EMBL" id="JARIHO010000009">
    <property type="protein sequence ID" value="KAJ7355891.1"/>
    <property type="molecule type" value="Genomic_DNA"/>
</dbReference>
<dbReference type="PRINTS" id="PR00081">
    <property type="entry name" value="GDHRDH"/>
</dbReference>
<dbReference type="PANTHER" id="PTHR44169:SF6">
    <property type="entry name" value="NADPH-DEPENDENT 1-ACYLDIHYDROXYACETONE PHOSPHATE REDUCTASE"/>
    <property type="match status" value="1"/>
</dbReference>
<keyword evidence="3" id="KW-0560">Oxidoreductase</keyword>
<dbReference type="Gene3D" id="3.40.50.720">
    <property type="entry name" value="NAD(P)-binding Rossmann-like Domain"/>
    <property type="match status" value="1"/>
</dbReference>
<dbReference type="GO" id="GO:0019433">
    <property type="term" value="P:triglyceride catabolic process"/>
    <property type="evidence" value="ECO:0007669"/>
    <property type="project" value="TreeGrafter"/>
</dbReference>
<organism evidence="5 6">
    <name type="scientific">Mycena albidolilacea</name>
    <dbReference type="NCBI Taxonomy" id="1033008"/>
    <lineage>
        <taxon>Eukaryota</taxon>
        <taxon>Fungi</taxon>
        <taxon>Dikarya</taxon>
        <taxon>Basidiomycota</taxon>
        <taxon>Agaricomycotina</taxon>
        <taxon>Agaricomycetes</taxon>
        <taxon>Agaricomycetidae</taxon>
        <taxon>Agaricales</taxon>
        <taxon>Marasmiineae</taxon>
        <taxon>Mycenaceae</taxon>
        <taxon>Mycena</taxon>
    </lineage>
</organism>
<name>A0AAD7EX55_9AGAR</name>
<proteinExistence type="inferred from homology"/>
<comment type="caution">
    <text evidence="5">The sequence shown here is derived from an EMBL/GenBank/DDBJ whole genome shotgun (WGS) entry which is preliminary data.</text>
</comment>
<dbReference type="AlphaFoldDB" id="A0AAD7EX55"/>
<evidence type="ECO:0000256" key="3">
    <source>
        <dbReference type="ARBA" id="ARBA00023002"/>
    </source>
</evidence>
<dbReference type="GO" id="GO:0004806">
    <property type="term" value="F:triacylglycerol lipase activity"/>
    <property type="evidence" value="ECO:0007669"/>
    <property type="project" value="TreeGrafter"/>
</dbReference>
<keyword evidence="2" id="KW-0521">NADP</keyword>
<dbReference type="InterPro" id="IPR002347">
    <property type="entry name" value="SDR_fam"/>
</dbReference>
<dbReference type="Proteomes" id="UP001218218">
    <property type="component" value="Unassembled WGS sequence"/>
</dbReference>
<dbReference type="GO" id="GO:0006654">
    <property type="term" value="P:phosphatidic acid biosynthetic process"/>
    <property type="evidence" value="ECO:0007669"/>
    <property type="project" value="TreeGrafter"/>
</dbReference>
<dbReference type="CDD" id="cd05374">
    <property type="entry name" value="17beta-HSD-like_SDR_c"/>
    <property type="match status" value="1"/>
</dbReference>
<dbReference type="PROSITE" id="PS00061">
    <property type="entry name" value="ADH_SHORT"/>
    <property type="match status" value="1"/>
</dbReference>
<protein>
    <submittedName>
        <fullName evidence="5">NAD-P-binding protein</fullName>
    </submittedName>
</protein>
<dbReference type="Pfam" id="PF00106">
    <property type="entry name" value="adh_short"/>
    <property type="match status" value="1"/>
</dbReference>
<dbReference type="SUPFAM" id="SSF51735">
    <property type="entry name" value="NAD(P)-binding Rossmann-fold domains"/>
    <property type="match status" value="1"/>
</dbReference>
<dbReference type="InterPro" id="IPR036291">
    <property type="entry name" value="NAD(P)-bd_dom_sf"/>
</dbReference>
<evidence type="ECO:0000256" key="1">
    <source>
        <dbReference type="ARBA" id="ARBA00006484"/>
    </source>
</evidence>
<evidence type="ECO:0000313" key="6">
    <source>
        <dbReference type="Proteomes" id="UP001218218"/>
    </source>
</evidence>
<evidence type="ECO:0000313" key="5">
    <source>
        <dbReference type="EMBL" id="KAJ7355891.1"/>
    </source>
</evidence>
<dbReference type="PANTHER" id="PTHR44169">
    <property type="entry name" value="NADPH-DEPENDENT 1-ACYLDIHYDROXYACETONE PHOSPHATE REDUCTASE"/>
    <property type="match status" value="1"/>
</dbReference>
<evidence type="ECO:0000256" key="2">
    <source>
        <dbReference type="ARBA" id="ARBA00022857"/>
    </source>
</evidence>
<comment type="similarity">
    <text evidence="1 4">Belongs to the short-chain dehydrogenases/reductases (SDR) family.</text>
</comment>
<evidence type="ECO:0000256" key="4">
    <source>
        <dbReference type="RuleBase" id="RU000363"/>
    </source>
</evidence>
<dbReference type="InterPro" id="IPR020904">
    <property type="entry name" value="Sc_DH/Rdtase_CS"/>
</dbReference>
<sequence length="285" mass="30530">MSGKKTVFVTGCSAGGIGFALAKEFHSQGCRVFATSRRLDSMEALSALEIETLELDVTDIDAIRRVKTEISTRTGGKLDILVNNAGQTISGAASDVDMSDVRAMFELNLFAPMSIVQEFLPLLIAAGKATVVNTGSVASVIPTPFLSSYNATKAALRSFGNTLRIELAPFNIRVVDLMTGKVTSNVMKPYSIPDGSLYKSIEPEYQKNVQVRDDAMSAEDYARIVVAEAVKAKPRATLWAGTAAAVTWFVVTFLPDSVMSSALAKMFGFSKLAAQVKSAADKKHV</sequence>
<reference evidence="5" key="1">
    <citation type="submission" date="2023-03" db="EMBL/GenBank/DDBJ databases">
        <title>Massive genome expansion in bonnet fungi (Mycena s.s.) driven by repeated elements and novel gene families across ecological guilds.</title>
        <authorList>
            <consortium name="Lawrence Berkeley National Laboratory"/>
            <person name="Harder C.B."/>
            <person name="Miyauchi S."/>
            <person name="Viragh M."/>
            <person name="Kuo A."/>
            <person name="Thoen E."/>
            <person name="Andreopoulos B."/>
            <person name="Lu D."/>
            <person name="Skrede I."/>
            <person name="Drula E."/>
            <person name="Henrissat B."/>
            <person name="Morin E."/>
            <person name="Kohler A."/>
            <person name="Barry K."/>
            <person name="LaButti K."/>
            <person name="Morin E."/>
            <person name="Salamov A."/>
            <person name="Lipzen A."/>
            <person name="Mereny Z."/>
            <person name="Hegedus B."/>
            <person name="Baldrian P."/>
            <person name="Stursova M."/>
            <person name="Weitz H."/>
            <person name="Taylor A."/>
            <person name="Grigoriev I.V."/>
            <person name="Nagy L.G."/>
            <person name="Martin F."/>
            <person name="Kauserud H."/>
        </authorList>
    </citation>
    <scope>NUCLEOTIDE SEQUENCE</scope>
    <source>
        <strain evidence="5">CBHHK002</strain>
    </source>
</reference>
<dbReference type="GO" id="GO:0000140">
    <property type="term" value="F:acylglycerone-phosphate reductase (NADP+) activity"/>
    <property type="evidence" value="ECO:0007669"/>
    <property type="project" value="TreeGrafter"/>
</dbReference>
<dbReference type="GO" id="GO:0005811">
    <property type="term" value="C:lipid droplet"/>
    <property type="evidence" value="ECO:0007669"/>
    <property type="project" value="TreeGrafter"/>
</dbReference>